<dbReference type="SMART" id="SM00650">
    <property type="entry name" value="rADc"/>
    <property type="match status" value="1"/>
</dbReference>
<evidence type="ECO:0000313" key="8">
    <source>
        <dbReference type="Proteomes" id="UP000481583"/>
    </source>
</evidence>
<dbReference type="NCBIfam" id="NF000337">
    <property type="entry name" value="erm_SHROVE"/>
    <property type="match status" value="1"/>
</dbReference>
<evidence type="ECO:0000256" key="1">
    <source>
        <dbReference type="ARBA" id="ARBA00022603"/>
    </source>
</evidence>
<dbReference type="InterPro" id="IPR020598">
    <property type="entry name" value="rRNA_Ade_methylase_Trfase_N"/>
</dbReference>
<dbReference type="Gene3D" id="1.10.8.100">
    <property type="entry name" value="Ribosomal RNA adenine dimethylase-like, domain 2"/>
    <property type="match status" value="1"/>
</dbReference>
<sequence>MRQSRNAPLPKGRPAVAHSASPALSQNFLINPHTVNRFVRFAAPAPADRLVEVGAGKGALTAALAPHCAGLIAYEIDPRLLPALRRRLAAHPNVRAVRGNFLAARPPRHPFAVVGSVPYARTSDVVDWCLRAQRLTSASLITQREYARKRTGDYGRWTLLTVRSWPWFGWRLGGSVPRRDFRPVPRVDSAMLRIDRRPRPLLPLAERARYQRLVDLGFTGTGGSLYATLRTAHPPRRLAAAFSAAGVGQDTPVGYVTPGQWLRLHAGLLG</sequence>
<evidence type="ECO:0000259" key="6">
    <source>
        <dbReference type="SMART" id="SM00650"/>
    </source>
</evidence>
<dbReference type="PROSITE" id="PS51689">
    <property type="entry name" value="SAM_RNA_A_N6_MT"/>
    <property type="match status" value="1"/>
</dbReference>
<dbReference type="SUPFAM" id="SSF53335">
    <property type="entry name" value="S-adenosyl-L-methionine-dependent methyltransferases"/>
    <property type="match status" value="1"/>
</dbReference>
<dbReference type="InterPro" id="IPR001737">
    <property type="entry name" value="KsgA/Erm"/>
</dbReference>
<dbReference type="GO" id="GO:0000179">
    <property type="term" value="F:rRNA (adenine-N6,N6-)-dimethyltransferase activity"/>
    <property type="evidence" value="ECO:0007669"/>
    <property type="project" value="UniProtKB-UniRule"/>
</dbReference>
<dbReference type="Proteomes" id="UP000481583">
    <property type="component" value="Unassembled WGS sequence"/>
</dbReference>
<gene>
    <name evidence="7" type="primary">erm</name>
    <name evidence="7" type="ORF">G5C51_20290</name>
</gene>
<dbReference type="NCBIfam" id="NF000499">
    <property type="entry name" value="Erm23S_rRNA_broad"/>
    <property type="match status" value="1"/>
</dbReference>
<dbReference type="InterPro" id="IPR023165">
    <property type="entry name" value="rRNA_Ade_diMease-like_C"/>
</dbReference>
<feature type="binding site" evidence="5">
    <location>
        <position position="27"/>
    </location>
    <ligand>
        <name>S-adenosyl-L-methionine</name>
        <dbReference type="ChEBI" id="CHEBI:59789"/>
    </ligand>
</feature>
<proteinExistence type="inferred from homology"/>
<comment type="similarity">
    <text evidence="5">Belongs to the class I-like SAM-binding methyltransferase superfamily. rRNA adenine N(6)-methyltransferase family.</text>
</comment>
<dbReference type="Pfam" id="PF00398">
    <property type="entry name" value="RrnaAD"/>
    <property type="match status" value="1"/>
</dbReference>
<dbReference type="PANTHER" id="PTHR11727">
    <property type="entry name" value="DIMETHYLADENOSINE TRANSFERASE"/>
    <property type="match status" value="1"/>
</dbReference>
<keyword evidence="8" id="KW-1185">Reference proteome</keyword>
<evidence type="ECO:0000256" key="4">
    <source>
        <dbReference type="ARBA" id="ARBA00022884"/>
    </source>
</evidence>
<dbReference type="GO" id="GO:0003723">
    <property type="term" value="F:RNA binding"/>
    <property type="evidence" value="ECO:0007669"/>
    <property type="project" value="UniProtKB-UniRule"/>
</dbReference>
<dbReference type="EMBL" id="JAAKZV010000088">
    <property type="protein sequence ID" value="NGN66226.1"/>
    <property type="molecule type" value="Genomic_DNA"/>
</dbReference>
<dbReference type="PANTHER" id="PTHR11727:SF7">
    <property type="entry name" value="DIMETHYLADENOSINE TRANSFERASE-RELATED"/>
    <property type="match status" value="1"/>
</dbReference>
<accession>A0A6G4U3D8</accession>
<dbReference type="GO" id="GO:0005829">
    <property type="term" value="C:cytosol"/>
    <property type="evidence" value="ECO:0007669"/>
    <property type="project" value="TreeGrafter"/>
</dbReference>
<reference evidence="7 8" key="1">
    <citation type="submission" date="2020-02" db="EMBL/GenBank/DDBJ databases">
        <title>Whole-genome analyses of novel actinobacteria.</title>
        <authorList>
            <person name="Sahin N."/>
        </authorList>
    </citation>
    <scope>NUCLEOTIDE SEQUENCE [LARGE SCALE GENOMIC DNA]</scope>
    <source>
        <strain evidence="7 8">A7024</strain>
    </source>
</reference>
<keyword evidence="4 5" id="KW-0694">RNA-binding</keyword>
<protein>
    <submittedName>
        <fullName evidence="7">ErmE/ErmH/ErmO/ErmR family 23S rRNA (Adenine(2058)-N(6))-methyltransferase</fullName>
    </submittedName>
</protein>
<dbReference type="InterPro" id="IPR029063">
    <property type="entry name" value="SAM-dependent_MTases_sf"/>
</dbReference>
<dbReference type="Gene3D" id="3.40.50.150">
    <property type="entry name" value="Vaccinia Virus protein VP39"/>
    <property type="match status" value="1"/>
</dbReference>
<keyword evidence="3 5" id="KW-0949">S-adenosyl-L-methionine</keyword>
<keyword evidence="2 5" id="KW-0808">Transferase</keyword>
<evidence type="ECO:0000256" key="5">
    <source>
        <dbReference type="PROSITE-ProRule" id="PRU01026"/>
    </source>
</evidence>
<feature type="binding site" evidence="5">
    <location>
        <position position="75"/>
    </location>
    <ligand>
        <name>S-adenosyl-L-methionine</name>
        <dbReference type="ChEBI" id="CHEBI:59789"/>
    </ligand>
</feature>
<keyword evidence="1 5" id="KW-0489">Methyltransferase</keyword>
<evidence type="ECO:0000256" key="3">
    <source>
        <dbReference type="ARBA" id="ARBA00022691"/>
    </source>
</evidence>
<organism evidence="7 8">
    <name type="scientific">Streptomyces coryli</name>
    <dbReference type="NCBI Taxonomy" id="1128680"/>
    <lineage>
        <taxon>Bacteria</taxon>
        <taxon>Bacillati</taxon>
        <taxon>Actinomycetota</taxon>
        <taxon>Actinomycetes</taxon>
        <taxon>Kitasatosporales</taxon>
        <taxon>Streptomycetaceae</taxon>
        <taxon>Streptomyces</taxon>
    </lineage>
</organism>
<feature type="binding site" evidence="5">
    <location>
        <position position="116"/>
    </location>
    <ligand>
        <name>S-adenosyl-L-methionine</name>
        <dbReference type="ChEBI" id="CHEBI:59789"/>
    </ligand>
</feature>
<evidence type="ECO:0000256" key="2">
    <source>
        <dbReference type="ARBA" id="ARBA00022679"/>
    </source>
</evidence>
<feature type="domain" description="Ribosomal RNA adenine methylase transferase N-terminal" evidence="6">
    <location>
        <begin position="34"/>
        <end position="198"/>
    </location>
</feature>
<comment type="caution">
    <text evidence="5">Lacks conserved residue(s) required for the propagation of feature annotation.</text>
</comment>
<dbReference type="AlphaFoldDB" id="A0A6G4U3D8"/>
<feature type="binding site" evidence="5">
    <location>
        <position position="54"/>
    </location>
    <ligand>
        <name>S-adenosyl-L-methionine</name>
        <dbReference type="ChEBI" id="CHEBI:59789"/>
    </ligand>
</feature>
<comment type="caution">
    <text evidence="7">The sequence shown here is derived from an EMBL/GenBank/DDBJ whole genome shotgun (WGS) entry which is preliminary data.</text>
</comment>
<name>A0A6G4U3D8_9ACTN</name>
<dbReference type="PROSITE" id="PS01131">
    <property type="entry name" value="RRNA_A_DIMETH"/>
    <property type="match status" value="1"/>
</dbReference>
<dbReference type="InterPro" id="IPR020596">
    <property type="entry name" value="rRNA_Ade_Mease_Trfase_CS"/>
</dbReference>
<evidence type="ECO:0000313" key="7">
    <source>
        <dbReference type="EMBL" id="NGN66226.1"/>
    </source>
</evidence>
<feature type="binding site" evidence="5">
    <location>
        <position position="29"/>
    </location>
    <ligand>
        <name>S-adenosyl-L-methionine</name>
        <dbReference type="ChEBI" id="CHEBI:59789"/>
    </ligand>
</feature>